<dbReference type="PANTHER" id="PTHR43386:SF6">
    <property type="entry name" value="ABC TRANSPORTER PERMEASE PROTEIN"/>
    <property type="match status" value="1"/>
</dbReference>
<dbReference type="EMBL" id="JAPFQL010000014">
    <property type="protein sequence ID" value="MDC5696625.1"/>
    <property type="molecule type" value="Genomic_DNA"/>
</dbReference>
<dbReference type="PANTHER" id="PTHR43386">
    <property type="entry name" value="OLIGOPEPTIDE TRANSPORT SYSTEM PERMEASE PROTEIN APPC"/>
    <property type="match status" value="1"/>
</dbReference>
<gene>
    <name evidence="10" type="ORF">OO014_05100</name>
</gene>
<keyword evidence="2 7" id="KW-0813">Transport</keyword>
<proteinExistence type="inferred from homology"/>
<feature type="transmembrane region" description="Helical" evidence="7">
    <location>
        <begin position="274"/>
        <end position="299"/>
    </location>
</feature>
<keyword evidence="6 7" id="KW-0472">Membrane</keyword>
<evidence type="ECO:0000256" key="6">
    <source>
        <dbReference type="ARBA" id="ARBA00023136"/>
    </source>
</evidence>
<comment type="similarity">
    <text evidence="7">Belongs to the binding-protein-dependent transport system permease family.</text>
</comment>
<dbReference type="InterPro" id="IPR050366">
    <property type="entry name" value="BP-dependent_transpt_permease"/>
</dbReference>
<keyword evidence="4 7" id="KW-0812">Transmembrane</keyword>
<feature type="transmembrane region" description="Helical" evidence="7">
    <location>
        <begin position="170"/>
        <end position="189"/>
    </location>
</feature>
<dbReference type="SUPFAM" id="SSF161098">
    <property type="entry name" value="MetI-like"/>
    <property type="match status" value="1"/>
</dbReference>
<dbReference type="Gene3D" id="1.10.3720.10">
    <property type="entry name" value="MetI-like"/>
    <property type="match status" value="1"/>
</dbReference>
<evidence type="ECO:0000256" key="8">
    <source>
        <dbReference type="SAM" id="MobiDB-lite"/>
    </source>
</evidence>
<dbReference type="Proteomes" id="UP001150259">
    <property type="component" value="Unassembled WGS sequence"/>
</dbReference>
<feature type="region of interest" description="Disordered" evidence="8">
    <location>
        <begin position="1"/>
        <end position="26"/>
    </location>
</feature>
<feature type="domain" description="ABC transmembrane type-1" evidence="9">
    <location>
        <begin position="106"/>
        <end position="296"/>
    </location>
</feature>
<protein>
    <submittedName>
        <fullName evidence="10">ABC transporter permease</fullName>
    </submittedName>
</protein>
<dbReference type="RefSeq" id="WP_272461201.1">
    <property type="nucleotide sequence ID" value="NZ_JAPFQL010000014.1"/>
</dbReference>
<sequence length="308" mass="32898">MSDLIPSATSDEPALQSSSSEGAGATGGTASLWSDARKQLIRNPIFVISSLYILVVSSMALFPGLWTDQDPRNCIISQSRKPPQDGHPFGFNILGCDYYSHAIYGAQPSLSIAIGATVGIVLIGGTLGLLAGFYGGWVDTIISRVVDIFLSLPFLLGALVFLTVVKVQNILTITMVLVILGWTTIARVMRGAVLSAKNLDYVLAARSLGAGNLRIMLRHILPNAIAPVTVLATIALGSFVAAEATLTFLGVGLQPPEESWGIMITDHQVYFLEAPWLLIFPTTLLIGTVLSFILMGDALRDALDPKMR</sequence>
<keyword evidence="5 7" id="KW-1133">Transmembrane helix</keyword>
<feature type="transmembrane region" description="Helical" evidence="7">
    <location>
        <begin position="145"/>
        <end position="164"/>
    </location>
</feature>
<dbReference type="CDD" id="cd06261">
    <property type="entry name" value="TM_PBP2"/>
    <property type="match status" value="1"/>
</dbReference>
<keyword evidence="11" id="KW-1185">Reference proteome</keyword>
<keyword evidence="3" id="KW-1003">Cell membrane</keyword>
<dbReference type="InterPro" id="IPR035906">
    <property type="entry name" value="MetI-like_sf"/>
</dbReference>
<accession>A0ABT5GFN5</accession>
<feature type="transmembrane region" description="Helical" evidence="7">
    <location>
        <begin position="224"/>
        <end position="254"/>
    </location>
</feature>
<evidence type="ECO:0000256" key="1">
    <source>
        <dbReference type="ARBA" id="ARBA00004651"/>
    </source>
</evidence>
<dbReference type="Pfam" id="PF00528">
    <property type="entry name" value="BPD_transp_1"/>
    <property type="match status" value="1"/>
</dbReference>
<dbReference type="InterPro" id="IPR000515">
    <property type="entry name" value="MetI-like"/>
</dbReference>
<reference evidence="10 11" key="1">
    <citation type="submission" date="2022-11" db="EMBL/GenBank/DDBJ databases">
        <title>Anaerobic phenanthrene biodegradation by a DNRA strain PheN6.</title>
        <authorList>
            <person name="Zhang Z."/>
        </authorList>
    </citation>
    <scope>NUCLEOTIDE SEQUENCE [LARGE SCALE GENOMIC DNA]</scope>
    <source>
        <strain evidence="10 11">PheN6</strain>
    </source>
</reference>
<comment type="subcellular location">
    <subcellularLocation>
        <location evidence="1 7">Cell membrane</location>
        <topology evidence="1 7">Multi-pass membrane protein</topology>
    </subcellularLocation>
</comment>
<evidence type="ECO:0000313" key="10">
    <source>
        <dbReference type="EMBL" id="MDC5696625.1"/>
    </source>
</evidence>
<feature type="transmembrane region" description="Helical" evidence="7">
    <location>
        <begin position="45"/>
        <end position="66"/>
    </location>
</feature>
<evidence type="ECO:0000256" key="4">
    <source>
        <dbReference type="ARBA" id="ARBA00022692"/>
    </source>
</evidence>
<feature type="compositionally biased region" description="Low complexity" evidence="8">
    <location>
        <begin position="17"/>
        <end position="26"/>
    </location>
</feature>
<evidence type="ECO:0000313" key="11">
    <source>
        <dbReference type="Proteomes" id="UP001150259"/>
    </source>
</evidence>
<feature type="transmembrane region" description="Helical" evidence="7">
    <location>
        <begin position="110"/>
        <end position="133"/>
    </location>
</feature>
<dbReference type="PROSITE" id="PS50928">
    <property type="entry name" value="ABC_TM1"/>
    <property type="match status" value="1"/>
</dbReference>
<name>A0ABT5GFN5_9MICO</name>
<evidence type="ECO:0000256" key="2">
    <source>
        <dbReference type="ARBA" id="ARBA00022448"/>
    </source>
</evidence>
<evidence type="ECO:0000256" key="5">
    <source>
        <dbReference type="ARBA" id="ARBA00022989"/>
    </source>
</evidence>
<evidence type="ECO:0000259" key="9">
    <source>
        <dbReference type="PROSITE" id="PS50928"/>
    </source>
</evidence>
<evidence type="ECO:0000256" key="3">
    <source>
        <dbReference type="ARBA" id="ARBA00022475"/>
    </source>
</evidence>
<organism evidence="10 11">
    <name type="scientific">Intrasporangium calvum</name>
    <dbReference type="NCBI Taxonomy" id="53358"/>
    <lineage>
        <taxon>Bacteria</taxon>
        <taxon>Bacillati</taxon>
        <taxon>Actinomycetota</taxon>
        <taxon>Actinomycetes</taxon>
        <taxon>Micrococcales</taxon>
        <taxon>Intrasporangiaceae</taxon>
        <taxon>Intrasporangium</taxon>
    </lineage>
</organism>
<evidence type="ECO:0000256" key="7">
    <source>
        <dbReference type="RuleBase" id="RU363032"/>
    </source>
</evidence>
<comment type="caution">
    <text evidence="10">The sequence shown here is derived from an EMBL/GenBank/DDBJ whole genome shotgun (WGS) entry which is preliminary data.</text>
</comment>
<dbReference type="InterPro" id="IPR025966">
    <property type="entry name" value="OppC_N"/>
</dbReference>
<dbReference type="Pfam" id="PF12911">
    <property type="entry name" value="OppC_N"/>
    <property type="match status" value="1"/>
</dbReference>